<keyword evidence="2" id="KW-1185">Reference proteome</keyword>
<dbReference type="OrthoDB" id="16434at2759"/>
<dbReference type="AlphaFoldDB" id="A0A369JWS9"/>
<reference evidence="1" key="1">
    <citation type="submission" date="2018-04" db="EMBL/GenBank/DDBJ databases">
        <title>Whole genome sequencing of Hypsizygus marmoreus.</title>
        <authorList>
            <person name="Choi I.-G."/>
            <person name="Min B."/>
            <person name="Kim J.-G."/>
            <person name="Kim S."/>
            <person name="Oh Y.-L."/>
            <person name="Kong W.-S."/>
            <person name="Park H."/>
            <person name="Jeong J."/>
            <person name="Song E.-S."/>
        </authorList>
    </citation>
    <scope>NUCLEOTIDE SEQUENCE [LARGE SCALE GENOMIC DNA]</scope>
    <source>
        <strain evidence="1">51987-8</strain>
    </source>
</reference>
<gene>
    <name evidence="1" type="ORF">Hypma_009656</name>
</gene>
<name>A0A369JWS9_HYPMA</name>
<proteinExistence type="predicted"/>
<sequence>MLWTPVRCSGIAHSIQKLLPTKLPPSLAGRPGNLYEVISRTPDGGVGRQVHQLRWGDKQIMNSYWLVTRSKFKCEGKHGKAWGLLYWKGKLVSPAEERIRGSLKYTWNEGPSTAKAIKS</sequence>
<organism evidence="1 2">
    <name type="scientific">Hypsizygus marmoreus</name>
    <name type="common">White beech mushroom</name>
    <name type="synonym">Agaricus marmoreus</name>
    <dbReference type="NCBI Taxonomy" id="39966"/>
    <lineage>
        <taxon>Eukaryota</taxon>
        <taxon>Fungi</taxon>
        <taxon>Dikarya</taxon>
        <taxon>Basidiomycota</taxon>
        <taxon>Agaricomycotina</taxon>
        <taxon>Agaricomycetes</taxon>
        <taxon>Agaricomycetidae</taxon>
        <taxon>Agaricales</taxon>
        <taxon>Tricholomatineae</taxon>
        <taxon>Lyophyllaceae</taxon>
        <taxon>Hypsizygus</taxon>
    </lineage>
</organism>
<dbReference type="InterPro" id="IPR032053">
    <property type="entry name" value="Ribosomal_mS34"/>
</dbReference>
<dbReference type="Proteomes" id="UP000076154">
    <property type="component" value="Unassembled WGS sequence"/>
</dbReference>
<dbReference type="PANTHER" id="PTHR35316">
    <property type="entry name" value="28S RIBOSOMAL S34 PROTEIN"/>
    <property type="match status" value="1"/>
</dbReference>
<dbReference type="Pfam" id="PF16053">
    <property type="entry name" value="MRP-S34"/>
    <property type="match status" value="1"/>
</dbReference>
<dbReference type="PANTHER" id="PTHR35316:SF1">
    <property type="entry name" value="28S RIBOSOMAL S34 PROTEIN"/>
    <property type="match status" value="1"/>
</dbReference>
<comment type="caution">
    <text evidence="1">The sequence shown here is derived from an EMBL/GenBank/DDBJ whole genome shotgun (WGS) entry which is preliminary data.</text>
</comment>
<protein>
    <submittedName>
        <fullName evidence="1">Uncharacterized protein</fullName>
    </submittedName>
</protein>
<evidence type="ECO:0000313" key="2">
    <source>
        <dbReference type="Proteomes" id="UP000076154"/>
    </source>
</evidence>
<dbReference type="GO" id="GO:0005739">
    <property type="term" value="C:mitochondrion"/>
    <property type="evidence" value="ECO:0007669"/>
    <property type="project" value="InterPro"/>
</dbReference>
<dbReference type="InParanoid" id="A0A369JWS9"/>
<dbReference type="EMBL" id="LUEZ02000047">
    <property type="protein sequence ID" value="RDB23176.1"/>
    <property type="molecule type" value="Genomic_DNA"/>
</dbReference>
<dbReference type="GO" id="GO:0003735">
    <property type="term" value="F:structural constituent of ribosome"/>
    <property type="evidence" value="ECO:0007669"/>
    <property type="project" value="InterPro"/>
</dbReference>
<evidence type="ECO:0000313" key="1">
    <source>
        <dbReference type="EMBL" id="RDB23176.1"/>
    </source>
</evidence>
<accession>A0A369JWS9</accession>